<dbReference type="Pfam" id="PF04205">
    <property type="entry name" value="FMN_bind"/>
    <property type="match status" value="1"/>
</dbReference>
<dbReference type="InterPro" id="IPR007329">
    <property type="entry name" value="FMN-bd"/>
</dbReference>
<dbReference type="AlphaFoldDB" id="A0A5P8E478"/>
<dbReference type="OrthoDB" id="9813828at2"/>
<keyword evidence="14 16" id="KW-0472">Membrane</keyword>
<name>A0A5P8E478_9BACT</name>
<dbReference type="Proteomes" id="UP000249375">
    <property type="component" value="Chromosome"/>
</dbReference>
<dbReference type="PANTHER" id="PTHR37838">
    <property type="entry name" value="NA(+)-TRANSLOCATING NADH-QUINONE REDUCTASE SUBUNIT C"/>
    <property type="match status" value="1"/>
</dbReference>
<evidence type="ECO:0000256" key="11">
    <source>
        <dbReference type="ARBA" id="ARBA00023053"/>
    </source>
</evidence>
<evidence type="ECO:0000256" key="15">
    <source>
        <dbReference type="ARBA" id="ARBA00023201"/>
    </source>
</evidence>
<proteinExistence type="inferred from homology"/>
<gene>
    <name evidence="16 19" type="primary">nqrC</name>
    <name evidence="19" type="ORF">C7Y71_001510</name>
</gene>
<dbReference type="HAMAP" id="MF_00427">
    <property type="entry name" value="NqrC"/>
    <property type="match status" value="1"/>
</dbReference>
<evidence type="ECO:0000256" key="2">
    <source>
        <dbReference type="ARBA" id="ARBA00022475"/>
    </source>
</evidence>
<evidence type="ECO:0000256" key="17">
    <source>
        <dbReference type="PIRNR" id="PIRNR009437"/>
    </source>
</evidence>
<keyword evidence="8 16" id="KW-1278">Translocase</keyword>
<evidence type="ECO:0000256" key="10">
    <source>
        <dbReference type="ARBA" id="ARBA00023027"/>
    </source>
</evidence>
<dbReference type="GO" id="GO:0006814">
    <property type="term" value="P:sodium ion transport"/>
    <property type="evidence" value="ECO:0007669"/>
    <property type="project" value="UniProtKB-UniRule"/>
</dbReference>
<keyword evidence="20" id="KW-1185">Reference proteome</keyword>
<dbReference type="NCBIfam" id="TIGR01938">
    <property type="entry name" value="nqrC"/>
    <property type="match status" value="1"/>
</dbReference>
<keyword evidence="2 16" id="KW-1003">Cell membrane</keyword>
<evidence type="ECO:0000256" key="1">
    <source>
        <dbReference type="ARBA" id="ARBA00022448"/>
    </source>
</evidence>
<keyword evidence="13 16" id="KW-0830">Ubiquinone</keyword>
<feature type="domain" description="FMN-binding" evidence="18">
    <location>
        <begin position="125"/>
        <end position="224"/>
    </location>
</feature>
<comment type="similarity">
    <text evidence="16 17">Belongs to the NqrC family.</text>
</comment>
<keyword evidence="1 16" id="KW-0813">Transport</keyword>
<dbReference type="EC" id="7.2.1.1" evidence="16 17"/>
<sequence length="241" mass="26182">MKLNTNSNVYTIVYAAVVVVVVAFLLATVSSVLKSRSDANVRIDTKKQILASLNIRGVANEDVEARYDQVIKEELLVDTSGKILADKGGFDIPRKEIKAEFNKLPVFKAQVEGAQKYVIPLVGKGLWGGIWGYLSLNDDAKTVYGAYFSHESETAGLGALITEEKFQDQFKGKSIYDTAGEIALSVVKHGTASQDDINKCDGISGATLTGNGVDAMLKDYLKLYGKYLSSIQSQQVDSVKK</sequence>
<dbReference type="KEGG" id="alq:C7Y71_001510"/>
<feature type="transmembrane region" description="Helical" evidence="16">
    <location>
        <begin position="12"/>
        <end position="33"/>
    </location>
</feature>
<evidence type="ECO:0000313" key="20">
    <source>
        <dbReference type="Proteomes" id="UP000249375"/>
    </source>
</evidence>
<evidence type="ECO:0000259" key="18">
    <source>
        <dbReference type="SMART" id="SM00900"/>
    </source>
</evidence>
<protein>
    <recommendedName>
        <fullName evidence="16 17">Na(+)-translocating NADH-quinone reductase subunit C</fullName>
        <shortName evidence="16 17">Na(+)-NQR subunit C</shortName>
        <shortName evidence="16 17">Na(+)-translocating NQR subunit C</shortName>
        <ecNumber evidence="16 17">7.2.1.1</ecNumber>
    </recommendedName>
    <alternativeName>
        <fullName evidence="16 17">NQR complex subunit C</fullName>
    </alternativeName>
    <alternativeName>
        <fullName evidence="16 17">NQR-1 subunit C</fullName>
    </alternativeName>
</protein>
<keyword evidence="3" id="KW-0997">Cell inner membrane</keyword>
<evidence type="ECO:0000256" key="13">
    <source>
        <dbReference type="ARBA" id="ARBA00023075"/>
    </source>
</evidence>
<dbReference type="GO" id="GO:0005886">
    <property type="term" value="C:plasma membrane"/>
    <property type="evidence" value="ECO:0007669"/>
    <property type="project" value="UniProtKB-SubCell"/>
</dbReference>
<keyword evidence="15 16" id="KW-0739">Sodium transport</keyword>
<comment type="function">
    <text evidence="16">NQR complex catalyzes the reduction of ubiquinone-1 to ubiquinol by two successive reactions, coupled with the transport of Na(+) ions from the cytoplasm to the periplasm. NqrA to NqrE are probably involved in the second step, the conversion of ubisemiquinone to ubiquinol.</text>
</comment>
<dbReference type="InterPro" id="IPR010204">
    <property type="entry name" value="NqrC"/>
</dbReference>
<evidence type="ECO:0000256" key="8">
    <source>
        <dbReference type="ARBA" id="ARBA00022967"/>
    </source>
</evidence>
<evidence type="ECO:0000313" key="19">
    <source>
        <dbReference type="EMBL" id="QFQ11803.1"/>
    </source>
</evidence>
<dbReference type="SMART" id="SM00900">
    <property type="entry name" value="FMN_bind"/>
    <property type="match status" value="1"/>
</dbReference>
<comment type="catalytic activity">
    <reaction evidence="16 17">
        <text>a ubiquinone + n Na(+)(in) + NADH + H(+) = a ubiquinol + n Na(+)(out) + NAD(+)</text>
        <dbReference type="Rhea" id="RHEA:47748"/>
        <dbReference type="Rhea" id="RHEA-COMP:9565"/>
        <dbReference type="Rhea" id="RHEA-COMP:9566"/>
        <dbReference type="ChEBI" id="CHEBI:15378"/>
        <dbReference type="ChEBI" id="CHEBI:16389"/>
        <dbReference type="ChEBI" id="CHEBI:17976"/>
        <dbReference type="ChEBI" id="CHEBI:29101"/>
        <dbReference type="ChEBI" id="CHEBI:57540"/>
        <dbReference type="ChEBI" id="CHEBI:57945"/>
        <dbReference type="EC" id="7.2.1.1"/>
    </reaction>
</comment>
<keyword evidence="5 16" id="KW-0285">Flavoprotein</keyword>
<dbReference type="PANTHER" id="PTHR37838:SF1">
    <property type="entry name" value="NA(+)-TRANSLOCATING NADH-QUINONE REDUCTASE SUBUNIT C"/>
    <property type="match status" value="1"/>
</dbReference>
<dbReference type="GO" id="GO:0010181">
    <property type="term" value="F:FMN binding"/>
    <property type="evidence" value="ECO:0007669"/>
    <property type="project" value="UniProtKB-UniRule"/>
</dbReference>
<keyword evidence="12 16" id="KW-0406">Ion transport</keyword>
<comment type="subcellular location">
    <subcellularLocation>
        <location evidence="16">Cell membrane</location>
        <topology evidence="16">Single-pass membrane protein</topology>
    </subcellularLocation>
</comment>
<evidence type="ECO:0000256" key="5">
    <source>
        <dbReference type="ARBA" id="ARBA00022630"/>
    </source>
</evidence>
<evidence type="ECO:0000256" key="6">
    <source>
        <dbReference type="ARBA" id="ARBA00022643"/>
    </source>
</evidence>
<evidence type="ECO:0000256" key="9">
    <source>
        <dbReference type="ARBA" id="ARBA00022989"/>
    </source>
</evidence>
<keyword evidence="9 16" id="KW-1133">Transmembrane helix</keyword>
<keyword evidence="6 16" id="KW-0288">FMN</keyword>
<keyword evidence="10 16" id="KW-0520">NAD</keyword>
<feature type="modified residue" description="FMN phosphoryl threonine" evidence="16">
    <location>
        <position position="207"/>
    </location>
</feature>
<dbReference type="EMBL" id="CP033459">
    <property type="protein sequence ID" value="QFQ11803.1"/>
    <property type="molecule type" value="Genomic_DNA"/>
</dbReference>
<keyword evidence="4 16" id="KW-0597">Phosphoprotein</keyword>
<organism evidence="19 20">
    <name type="scientific">Pseudoprevotella muciniphila</name>
    <dbReference type="NCBI Taxonomy" id="2133944"/>
    <lineage>
        <taxon>Bacteria</taxon>
        <taxon>Pseudomonadati</taxon>
        <taxon>Bacteroidota</taxon>
        <taxon>Bacteroidia</taxon>
        <taxon>Bacteroidales</taxon>
        <taxon>Prevotellaceae</taxon>
        <taxon>Pseudoprevotella</taxon>
    </lineage>
</organism>
<evidence type="ECO:0000256" key="16">
    <source>
        <dbReference type="HAMAP-Rule" id="MF_00427"/>
    </source>
</evidence>
<evidence type="ECO:0000256" key="4">
    <source>
        <dbReference type="ARBA" id="ARBA00022553"/>
    </source>
</evidence>
<comment type="cofactor">
    <cofactor evidence="16 17">
        <name>FMN</name>
        <dbReference type="ChEBI" id="CHEBI:58210"/>
    </cofactor>
</comment>
<dbReference type="PIRSF" id="PIRSF009437">
    <property type="entry name" value="NQR-1_subunit_C"/>
    <property type="match status" value="1"/>
</dbReference>
<evidence type="ECO:0000256" key="14">
    <source>
        <dbReference type="ARBA" id="ARBA00023136"/>
    </source>
</evidence>
<accession>A0A5P8E478</accession>
<comment type="caution">
    <text evidence="16">Lacks conserved residue(s) required for the propagation of feature annotation.</text>
</comment>
<evidence type="ECO:0000256" key="7">
    <source>
        <dbReference type="ARBA" id="ARBA00022692"/>
    </source>
</evidence>
<dbReference type="GO" id="GO:0016655">
    <property type="term" value="F:oxidoreductase activity, acting on NAD(P)H, quinone or similar compound as acceptor"/>
    <property type="evidence" value="ECO:0007669"/>
    <property type="project" value="UniProtKB-UniRule"/>
</dbReference>
<reference evidence="19 20" key="1">
    <citation type="submission" date="2018-11" db="EMBL/GenBank/DDBJ databases">
        <authorList>
            <person name="Na S.W."/>
            <person name="Baik M."/>
        </authorList>
    </citation>
    <scope>NUCLEOTIDE SEQUENCE [LARGE SCALE GENOMIC DNA]</scope>
    <source>
        <strain evidence="19 20">E39</strain>
    </source>
</reference>
<evidence type="ECO:0000256" key="12">
    <source>
        <dbReference type="ARBA" id="ARBA00023065"/>
    </source>
</evidence>
<keyword evidence="7 16" id="KW-0812">Transmembrane</keyword>
<keyword evidence="11 16" id="KW-0915">Sodium</keyword>
<comment type="subunit">
    <text evidence="16 17">Composed of six subunits; NqrA, NqrB, NqrC, NqrD, NqrE and NqrF.</text>
</comment>
<evidence type="ECO:0000256" key="3">
    <source>
        <dbReference type="ARBA" id="ARBA00022519"/>
    </source>
</evidence>